<evidence type="ECO:0000313" key="3">
    <source>
        <dbReference type="EMBL" id="SAM59809.1"/>
    </source>
</evidence>
<gene>
    <name evidence="3" type="ORF">CHUV0807_0655</name>
</gene>
<name>A0A1C3H2X0_9GAMM</name>
<evidence type="ECO:0000256" key="1">
    <source>
        <dbReference type="SAM" id="Coils"/>
    </source>
</evidence>
<feature type="chain" id="PRO_5008674783" evidence="2">
    <location>
        <begin position="22"/>
        <end position="137"/>
    </location>
</feature>
<keyword evidence="2" id="KW-0732">Signal</keyword>
<organism evidence="3 4">
    <name type="scientific">Cardiobacterium hominis</name>
    <dbReference type="NCBI Taxonomy" id="2718"/>
    <lineage>
        <taxon>Bacteria</taxon>
        <taxon>Pseudomonadati</taxon>
        <taxon>Pseudomonadota</taxon>
        <taxon>Gammaproteobacteria</taxon>
        <taxon>Cardiobacteriales</taxon>
        <taxon>Cardiobacteriaceae</taxon>
        <taxon>Cardiobacterium</taxon>
    </lineage>
</organism>
<dbReference type="RefSeq" id="WP_079539679.1">
    <property type="nucleotide sequence ID" value="NZ_FKLO01000028.1"/>
</dbReference>
<reference evidence="4" key="1">
    <citation type="submission" date="2016-04" db="EMBL/GenBank/DDBJ databases">
        <authorList>
            <person name="Tagini F."/>
        </authorList>
    </citation>
    <scope>NUCLEOTIDE SEQUENCE [LARGE SCALE GENOMIC DNA]</scope>
    <source>
        <strain evidence="4">CHUV0807</strain>
    </source>
</reference>
<keyword evidence="1" id="KW-0175">Coiled coil</keyword>
<feature type="coiled-coil region" evidence="1">
    <location>
        <begin position="97"/>
        <end position="137"/>
    </location>
</feature>
<protein>
    <submittedName>
        <fullName evidence="3">Uncharacterized protein</fullName>
    </submittedName>
</protein>
<accession>A0A1C3H2X0</accession>
<feature type="signal peptide" evidence="2">
    <location>
        <begin position="1"/>
        <end position="21"/>
    </location>
</feature>
<proteinExistence type="predicted"/>
<evidence type="ECO:0000313" key="4">
    <source>
        <dbReference type="Proteomes" id="UP000190837"/>
    </source>
</evidence>
<dbReference type="AlphaFoldDB" id="A0A1C3H2X0"/>
<evidence type="ECO:0000256" key="2">
    <source>
        <dbReference type="SAM" id="SignalP"/>
    </source>
</evidence>
<dbReference type="Proteomes" id="UP000190837">
    <property type="component" value="Unassembled WGS sequence"/>
</dbReference>
<dbReference type="EMBL" id="FKLO01000028">
    <property type="protein sequence ID" value="SAM59809.1"/>
    <property type="molecule type" value="Genomic_DNA"/>
</dbReference>
<sequence>MKKLLQIPLAVILLASVNAYAEDLAASKALILEAAKETMQELQKDTDGKKPTPEAVGKKLMAKLRARMNDFKKAYESDCVSAHGKDKAKECKCFIEKTDFDETLKQLEQQMLNKDQRDEIQKQMGEKENEIKRACNL</sequence>